<dbReference type="EMBL" id="CP091244">
    <property type="protein sequence ID" value="UJS26286.1"/>
    <property type="molecule type" value="Genomic_DNA"/>
</dbReference>
<organism evidence="1 2">
    <name type="scientific">Thiothrix winogradskyi</name>
    <dbReference type="NCBI Taxonomy" id="96472"/>
    <lineage>
        <taxon>Bacteria</taxon>
        <taxon>Pseudomonadati</taxon>
        <taxon>Pseudomonadota</taxon>
        <taxon>Gammaproteobacteria</taxon>
        <taxon>Thiotrichales</taxon>
        <taxon>Thiotrichaceae</taxon>
        <taxon>Thiothrix</taxon>
    </lineage>
</organism>
<proteinExistence type="predicted"/>
<evidence type="ECO:0000313" key="2">
    <source>
        <dbReference type="Proteomes" id="UP001054801"/>
    </source>
</evidence>
<reference evidence="1" key="1">
    <citation type="journal article" date="2022" name="Microorganisms">
        <title>Two New Species of Filamentous Sulfur Bacteria of the Genus Thiothrix, Thiothrix winogradskyi sp. nov. and 'Candidatus Thiothrix sulfatifontis' sp. nov.</title>
        <authorList>
            <person name="Ravin N.V."/>
            <person name="Rossetti S."/>
            <person name="Beletsky A.V."/>
            <person name="Kadnikov V.V."/>
            <person name="Rudenko T.S."/>
            <person name="Smolyakov D.D."/>
            <person name="Moskvitina M.I."/>
            <person name="Gureeva M.V."/>
            <person name="Mardanov A.V."/>
            <person name="Grabovich M.Y."/>
        </authorList>
    </citation>
    <scope>NUCLEOTIDE SEQUENCE</scope>
    <source>
        <strain evidence="1">CT3</strain>
    </source>
</reference>
<keyword evidence="2" id="KW-1185">Reference proteome</keyword>
<accession>A0ABY3T352</accession>
<dbReference type="RefSeq" id="WP_236501658.1">
    <property type="nucleotide sequence ID" value="NZ_CP091244.1"/>
</dbReference>
<gene>
    <name evidence="1" type="ORF">L2Y54_09665</name>
</gene>
<evidence type="ECO:0008006" key="3">
    <source>
        <dbReference type="Google" id="ProtNLM"/>
    </source>
</evidence>
<name>A0ABY3T352_9GAMM</name>
<dbReference type="Proteomes" id="UP001054801">
    <property type="component" value="Chromosome"/>
</dbReference>
<sequence length="103" mass="11455">MACQFAVVACRPRVARVVQGCGYRAGYNRHHMALLPVHEVRQETEAYQILPAYPAQFAQDCVVADYRSCQRCGQVVTGADCGCSSHGQHAHPHQTRYGFRSAF</sequence>
<evidence type="ECO:0000313" key="1">
    <source>
        <dbReference type="EMBL" id="UJS26286.1"/>
    </source>
</evidence>
<protein>
    <recommendedName>
        <fullName evidence="3">C2H2-type domain-containing protein</fullName>
    </recommendedName>
</protein>